<dbReference type="STRING" id="546269.HMPREF0389_01408"/>
<dbReference type="AlphaFoldDB" id="D6GTH0"/>
<evidence type="ECO:0000313" key="2">
    <source>
        <dbReference type="Proteomes" id="UP000007468"/>
    </source>
</evidence>
<sequence length="61" mass="7413">MSETLYFLWNNNEFYNKKLFFDTMILDSHSFIITGCFYPLKWCLVSGIVNCFKDFLHLCYH</sequence>
<dbReference type="Proteomes" id="UP000007468">
    <property type="component" value="Chromosome"/>
</dbReference>
<proteinExistence type="predicted"/>
<name>D6GTH0_FILAD</name>
<gene>
    <name evidence="1" type="ordered locus">HMPREF0389_01408</name>
</gene>
<reference evidence="2" key="1">
    <citation type="submission" date="2010-12" db="EMBL/GenBank/DDBJ databases">
        <title>The genome sequence of Filifactor alocis strain ATCC 35896.</title>
        <authorList>
            <consortium name="The Broad Institute Genome Sequencing Platform"/>
            <person name="Ward D."/>
            <person name="Earl A."/>
            <person name="Feldgarden M."/>
            <person name="Young S.K."/>
            <person name="Gargeya S."/>
            <person name="Zeng Q."/>
            <person name="Alvarado L."/>
            <person name="Berlin A."/>
            <person name="Bochicchio J."/>
            <person name="Chapman S.B."/>
            <person name="Chen Z."/>
            <person name="Freedman E."/>
            <person name="Gellesch M."/>
            <person name="Goldberg J."/>
            <person name="Griggs A."/>
            <person name="Gujja S."/>
            <person name="Heilman E."/>
            <person name="Heiman D."/>
            <person name="Howarth C."/>
            <person name="Mehta T."/>
            <person name="Neiman D."/>
            <person name="Pearson M."/>
            <person name="Roberts A."/>
            <person name="Saif S."/>
            <person name="Shea T."/>
            <person name="Shenoy N."/>
            <person name="Sisk P."/>
            <person name="Stolte C."/>
            <person name="Sykes S."/>
            <person name="White J."/>
            <person name="Yandava C."/>
            <person name="Izard J."/>
            <person name="Blanton J.M."/>
            <person name="Baranova O.V."/>
            <person name="Tanner A.C."/>
            <person name="Dewhirst F.E."/>
            <person name="Haas B."/>
            <person name="Nusbaum C."/>
            <person name="Birren B."/>
        </authorList>
    </citation>
    <scope>NUCLEOTIDE SEQUENCE [LARGE SCALE GENOMIC DNA]</scope>
    <source>
        <strain evidence="2">ATCC 35896 / D40 B5</strain>
    </source>
</reference>
<dbReference type="EMBL" id="CP002390">
    <property type="protein sequence ID" value="EFE27777.1"/>
    <property type="molecule type" value="Genomic_DNA"/>
</dbReference>
<organism evidence="1 2">
    <name type="scientific">Filifactor alocis (strain ATCC 35896 / CCUG 47790 / D40 B5)</name>
    <name type="common">Fusobacterium alocis</name>
    <dbReference type="NCBI Taxonomy" id="546269"/>
    <lineage>
        <taxon>Bacteria</taxon>
        <taxon>Bacillati</taxon>
        <taxon>Bacillota</taxon>
        <taxon>Clostridia</taxon>
        <taxon>Peptostreptococcales</taxon>
        <taxon>Filifactoraceae</taxon>
        <taxon>Filifactor</taxon>
    </lineage>
</organism>
<protein>
    <submittedName>
        <fullName evidence="1">Uncharacterized protein</fullName>
    </submittedName>
</protein>
<dbReference type="KEGG" id="faa:HMPREF0389_01408"/>
<evidence type="ECO:0000313" key="1">
    <source>
        <dbReference type="EMBL" id="EFE27777.1"/>
    </source>
</evidence>
<keyword evidence="2" id="KW-1185">Reference proteome</keyword>
<accession>D6GTH0</accession>